<gene>
    <name evidence="1" type="ORF">HPLM_LOCUS1350</name>
</gene>
<sequence>MIFSNALRDAVTSLKTTKGSYFDLIIENAPAECTSQPQRLHAILESLRRETFLDIFKTLSFPGPIVKMFDELVVFSSMWRVYGDAYPQATPRILERSFFQFFHFPENEAAKLKKIEKLL</sequence>
<organism evidence="3">
    <name type="scientific">Haemonchus placei</name>
    <name type="common">Barber's pole worm</name>
    <dbReference type="NCBI Taxonomy" id="6290"/>
    <lineage>
        <taxon>Eukaryota</taxon>
        <taxon>Metazoa</taxon>
        <taxon>Ecdysozoa</taxon>
        <taxon>Nematoda</taxon>
        <taxon>Chromadorea</taxon>
        <taxon>Rhabditida</taxon>
        <taxon>Rhabditina</taxon>
        <taxon>Rhabditomorpha</taxon>
        <taxon>Strongyloidea</taxon>
        <taxon>Trichostrongylidae</taxon>
        <taxon>Haemonchus</taxon>
    </lineage>
</organism>
<evidence type="ECO:0000313" key="1">
    <source>
        <dbReference type="EMBL" id="VDO09086.1"/>
    </source>
</evidence>
<dbReference type="WBParaSite" id="HPLM_0000135201-mRNA-1">
    <property type="protein sequence ID" value="HPLM_0000135201-mRNA-1"/>
    <property type="gene ID" value="HPLM_0000135201"/>
</dbReference>
<accession>A0A0N4VVN2</accession>
<protein>
    <submittedName>
        <fullName evidence="3">NR LBD domain-containing protein</fullName>
    </submittedName>
</protein>
<name>A0A0N4VVN2_HAEPC</name>
<evidence type="ECO:0000313" key="3">
    <source>
        <dbReference type="WBParaSite" id="HPLM_0000135201-mRNA-1"/>
    </source>
</evidence>
<dbReference type="AlphaFoldDB" id="A0A0N4VVN2"/>
<dbReference type="Proteomes" id="UP000268014">
    <property type="component" value="Unassembled WGS sequence"/>
</dbReference>
<reference evidence="3" key="1">
    <citation type="submission" date="2017-02" db="UniProtKB">
        <authorList>
            <consortium name="WormBaseParasite"/>
        </authorList>
    </citation>
    <scope>IDENTIFICATION</scope>
</reference>
<proteinExistence type="predicted"/>
<reference evidence="1 2" key="2">
    <citation type="submission" date="2018-11" db="EMBL/GenBank/DDBJ databases">
        <authorList>
            <consortium name="Pathogen Informatics"/>
        </authorList>
    </citation>
    <scope>NUCLEOTIDE SEQUENCE [LARGE SCALE GENOMIC DNA]</scope>
    <source>
        <strain evidence="1 2">MHpl1</strain>
    </source>
</reference>
<keyword evidence="2" id="KW-1185">Reference proteome</keyword>
<dbReference type="EMBL" id="UZAF01001743">
    <property type="protein sequence ID" value="VDO09086.1"/>
    <property type="molecule type" value="Genomic_DNA"/>
</dbReference>
<evidence type="ECO:0000313" key="2">
    <source>
        <dbReference type="Proteomes" id="UP000268014"/>
    </source>
</evidence>